<organism evidence="1 2">
    <name type="scientific">Burkholderia ubonensis</name>
    <dbReference type="NCBI Taxonomy" id="101571"/>
    <lineage>
        <taxon>Bacteria</taxon>
        <taxon>Pseudomonadati</taxon>
        <taxon>Pseudomonadota</taxon>
        <taxon>Betaproteobacteria</taxon>
        <taxon>Burkholderiales</taxon>
        <taxon>Burkholderiaceae</taxon>
        <taxon>Burkholderia</taxon>
        <taxon>Burkholderia cepacia complex</taxon>
    </lineage>
</organism>
<accession>A0A107FJ44</accession>
<proteinExistence type="predicted"/>
<evidence type="ECO:0000313" key="2">
    <source>
        <dbReference type="Proteomes" id="UP000062998"/>
    </source>
</evidence>
<evidence type="ECO:0000313" key="1">
    <source>
        <dbReference type="EMBL" id="KWD94473.1"/>
    </source>
</evidence>
<protein>
    <submittedName>
        <fullName evidence="1">Uncharacterized protein</fullName>
    </submittedName>
</protein>
<dbReference type="EMBL" id="LPIX01000097">
    <property type="protein sequence ID" value="KWD94473.1"/>
    <property type="molecule type" value="Genomic_DNA"/>
</dbReference>
<gene>
    <name evidence="1" type="ORF">WL73_25265</name>
</gene>
<dbReference type="AlphaFoldDB" id="A0A107FJ44"/>
<sequence>MNTVALTGIVLGDIASKIFLRAKLEDLKGGEIDYERLNARALFIRAGGVAKELIAKHDANRRALTIGGFGHF</sequence>
<name>A0A107FJ44_9BURK</name>
<dbReference type="Proteomes" id="UP000062998">
    <property type="component" value="Unassembled WGS sequence"/>
</dbReference>
<comment type="caution">
    <text evidence="1">The sequence shown here is derived from an EMBL/GenBank/DDBJ whole genome shotgun (WGS) entry which is preliminary data.</text>
</comment>
<reference evidence="1 2" key="1">
    <citation type="submission" date="2015-11" db="EMBL/GenBank/DDBJ databases">
        <title>Expanding the genomic diversity of Burkholderia species for the development of highly accurate diagnostics.</title>
        <authorList>
            <person name="Sahl J."/>
            <person name="Keim P."/>
            <person name="Wagner D."/>
        </authorList>
    </citation>
    <scope>NUCLEOTIDE SEQUENCE [LARGE SCALE GENOMIC DNA]</scope>
    <source>
        <strain evidence="1 2">MSMB2167WGS</strain>
    </source>
</reference>